<dbReference type="EMBL" id="JABBWE010000016">
    <property type="protein sequence ID" value="KAG1797360.1"/>
    <property type="molecule type" value="Genomic_DNA"/>
</dbReference>
<reference evidence="1" key="1">
    <citation type="journal article" date="2020" name="New Phytol.">
        <title>Comparative genomics reveals dynamic genome evolution in host specialist ectomycorrhizal fungi.</title>
        <authorList>
            <person name="Lofgren L.A."/>
            <person name="Nguyen N.H."/>
            <person name="Vilgalys R."/>
            <person name="Ruytinx J."/>
            <person name="Liao H.L."/>
            <person name="Branco S."/>
            <person name="Kuo A."/>
            <person name="LaButti K."/>
            <person name="Lipzen A."/>
            <person name="Andreopoulos W."/>
            <person name="Pangilinan J."/>
            <person name="Riley R."/>
            <person name="Hundley H."/>
            <person name="Na H."/>
            <person name="Barry K."/>
            <person name="Grigoriev I.V."/>
            <person name="Stajich J.E."/>
            <person name="Kennedy P.G."/>
        </authorList>
    </citation>
    <scope>NUCLEOTIDE SEQUENCE</scope>
    <source>
        <strain evidence="1">S12</strain>
    </source>
</reference>
<evidence type="ECO:0000313" key="2">
    <source>
        <dbReference type="Proteomes" id="UP000719766"/>
    </source>
</evidence>
<accession>A0A9P7IYA3</accession>
<dbReference type="RefSeq" id="XP_041162470.1">
    <property type="nucleotide sequence ID" value="XM_041306190.1"/>
</dbReference>
<dbReference type="OrthoDB" id="2693558at2759"/>
<dbReference type="AlphaFoldDB" id="A0A9P7IYA3"/>
<dbReference type="GeneID" id="64599954"/>
<dbReference type="Proteomes" id="UP000719766">
    <property type="component" value="Unassembled WGS sequence"/>
</dbReference>
<gene>
    <name evidence="1" type="ORF">HD556DRAFT_1440919</name>
</gene>
<proteinExistence type="predicted"/>
<name>A0A9P7IYA3_9AGAM</name>
<comment type="caution">
    <text evidence="1">The sequence shown here is derived from an EMBL/GenBank/DDBJ whole genome shotgun (WGS) entry which is preliminary data.</text>
</comment>
<sequence length="499" mass="55179">MARTRMTAPRATGGLAPRKVVSAKVKPGMEELPHNLQAAKAATGGAVPPQVQEMARSYLDVHPEPSQNEFCMLCQDGAHGAGHCIYECNENGCPCGVCTNCISIPNIYLQDVMQPSVVFRCIHCHTARDNTSREVTPYYGFYMDNKPILPSFLPIVGQLQLSKRSEISATPILIIHFKLVGFETTATPIDAVHSYLSPYFPNGGLRLVEVVFDLGTARKVDTYSWKCEAPVKEIMEGRNYQRVCIAITDHTNDDNGDPFLGYDKETNGSYVATTVPDFMDTLLDLWREVFQRANNTTLFFFSCGALVNHPESFGGLSQCAGKHKLTSIVAFTAKHFHLSMTYHFMTTFAQLVLIEGFTLREAFPSILDQSGLGMHTELILMTMSTVPSRDSASDPECTRYSYAHTKARPWGCTLPMQCAQCGCPTVWKRIEANVSQMSATFQCSFKDCGKKGNGRRSLPKSTYTCKAPKGSKLLPGKNRNAGWLEIPVYAATGFLRHAE</sequence>
<evidence type="ECO:0000313" key="1">
    <source>
        <dbReference type="EMBL" id="KAG1797360.1"/>
    </source>
</evidence>
<keyword evidence="2" id="KW-1185">Reference proteome</keyword>
<organism evidence="1 2">
    <name type="scientific">Suillus plorans</name>
    <dbReference type="NCBI Taxonomy" id="116603"/>
    <lineage>
        <taxon>Eukaryota</taxon>
        <taxon>Fungi</taxon>
        <taxon>Dikarya</taxon>
        <taxon>Basidiomycota</taxon>
        <taxon>Agaricomycotina</taxon>
        <taxon>Agaricomycetes</taxon>
        <taxon>Agaricomycetidae</taxon>
        <taxon>Boletales</taxon>
        <taxon>Suillineae</taxon>
        <taxon>Suillaceae</taxon>
        <taxon>Suillus</taxon>
    </lineage>
</organism>
<protein>
    <submittedName>
        <fullName evidence="1">Uncharacterized protein</fullName>
    </submittedName>
</protein>